<protein>
    <submittedName>
        <fullName evidence="1">XRE family transcriptional regulator</fullName>
    </submittedName>
</protein>
<organism evidence="1 2">
    <name type="scientific">Candidatus Finniella inopinata</name>
    <dbReference type="NCBI Taxonomy" id="1696036"/>
    <lineage>
        <taxon>Bacteria</taxon>
        <taxon>Pseudomonadati</taxon>
        <taxon>Pseudomonadota</taxon>
        <taxon>Alphaproteobacteria</taxon>
        <taxon>Holosporales</taxon>
        <taxon>Candidatus Paracaedibacteraceae</taxon>
        <taxon>Candidatus Finniella</taxon>
    </lineage>
</organism>
<dbReference type="AlphaFoldDB" id="A0A4Q7DGD1"/>
<dbReference type="OrthoDB" id="7304458at2"/>
<dbReference type="Gene3D" id="1.10.260.40">
    <property type="entry name" value="lambda repressor-like DNA-binding domains"/>
    <property type="match status" value="1"/>
</dbReference>
<dbReference type="InterPro" id="IPR010982">
    <property type="entry name" value="Lambda_DNA-bd_dom_sf"/>
</dbReference>
<comment type="caution">
    <text evidence="1">The sequence shown here is derived from an EMBL/GenBank/DDBJ whole genome shotgun (WGS) entry which is preliminary data.</text>
</comment>
<accession>A0A4Q7DGD1</accession>
<sequence>MTNNFTGDHFVYWINKMGISYEEAADLLNVSLSTIEGYAYGVYKIPEDKAQTCRLLLRFKMKRERAE</sequence>
<dbReference type="GO" id="GO:0003677">
    <property type="term" value="F:DNA binding"/>
    <property type="evidence" value="ECO:0007669"/>
    <property type="project" value="InterPro"/>
</dbReference>
<dbReference type="RefSeq" id="WP_130154639.1">
    <property type="nucleotide sequence ID" value="NZ_SCFB01000026.1"/>
</dbReference>
<dbReference type="Proteomes" id="UP000293550">
    <property type="component" value="Unassembled WGS sequence"/>
</dbReference>
<name>A0A4Q7DGD1_9PROT</name>
<dbReference type="SUPFAM" id="SSF47413">
    <property type="entry name" value="lambda repressor-like DNA-binding domains"/>
    <property type="match status" value="1"/>
</dbReference>
<gene>
    <name evidence="1" type="ORF">EQU50_08210</name>
</gene>
<evidence type="ECO:0000313" key="1">
    <source>
        <dbReference type="EMBL" id="RZI45109.1"/>
    </source>
</evidence>
<proteinExistence type="predicted"/>
<reference evidence="1 2" key="1">
    <citation type="submission" date="2018-10" db="EMBL/GenBank/DDBJ databases">
        <title>An updated phylogeny of the Alphaproteobacteria reveals that the parasitic Rickettsiales and Holosporales have independent origins.</title>
        <authorList>
            <person name="Munoz-Gomez S.A."/>
            <person name="Hess S."/>
            <person name="Burger G."/>
            <person name="Lang B.F."/>
            <person name="Susko E."/>
            <person name="Slamovits C.H."/>
            <person name="Roger A.J."/>
        </authorList>
    </citation>
    <scope>NUCLEOTIDE SEQUENCE [LARGE SCALE GENOMIC DNA]</scope>
    <source>
        <strain evidence="1">HOLO01</strain>
    </source>
</reference>
<evidence type="ECO:0000313" key="2">
    <source>
        <dbReference type="Proteomes" id="UP000293550"/>
    </source>
</evidence>
<dbReference type="EMBL" id="SCFB01000026">
    <property type="protein sequence ID" value="RZI45109.1"/>
    <property type="molecule type" value="Genomic_DNA"/>
</dbReference>
<keyword evidence="2" id="KW-1185">Reference proteome</keyword>